<dbReference type="InterPro" id="IPR009081">
    <property type="entry name" value="PP-bd_ACP"/>
</dbReference>
<dbReference type="InterPro" id="IPR042099">
    <property type="entry name" value="ANL_N_sf"/>
</dbReference>
<feature type="domain" description="AMP-dependent synthetase/ligase" evidence="4">
    <location>
        <begin position="19"/>
        <end position="370"/>
    </location>
</feature>
<dbReference type="Gene3D" id="3.40.50.720">
    <property type="entry name" value="NAD(P)-binding Rossmann-like Domain"/>
    <property type="match status" value="1"/>
</dbReference>
<keyword evidence="3" id="KW-1133">Transmembrane helix</keyword>
<dbReference type="Pfam" id="PF00501">
    <property type="entry name" value="AMP-binding"/>
    <property type="match status" value="1"/>
</dbReference>
<dbReference type="InterPro" id="IPR013120">
    <property type="entry name" value="FAR_NAD-bd"/>
</dbReference>
<dbReference type="InterPro" id="IPR036291">
    <property type="entry name" value="NAD(P)-bd_dom_sf"/>
</dbReference>
<dbReference type="STRING" id="363999.A0A439DE23"/>
<feature type="domain" description="Thioester reductase (TE)" evidence="6">
    <location>
        <begin position="680"/>
        <end position="868"/>
    </location>
</feature>
<evidence type="ECO:0000313" key="8">
    <source>
        <dbReference type="Proteomes" id="UP000286045"/>
    </source>
</evidence>
<evidence type="ECO:0008006" key="9">
    <source>
        <dbReference type="Google" id="ProtNLM"/>
    </source>
</evidence>
<dbReference type="InterPro" id="IPR051414">
    <property type="entry name" value="Adenylate-forming_Reductase"/>
</dbReference>
<proteinExistence type="predicted"/>
<keyword evidence="1" id="KW-0596">Phosphopantetheine</keyword>
<feature type="transmembrane region" description="Helical" evidence="3">
    <location>
        <begin position="227"/>
        <end position="248"/>
    </location>
</feature>
<keyword evidence="3" id="KW-0472">Membrane</keyword>
<keyword evidence="3" id="KW-0812">Transmembrane</keyword>
<dbReference type="Gene3D" id="1.10.1200.10">
    <property type="entry name" value="ACP-like"/>
    <property type="match status" value="1"/>
</dbReference>
<sequence>MERTPAYGRRLMPTVLDDFATRSPDRVYAAVPKTNDIKDGFRDITFADVARMVNFISWWVEDRFGKSDKFEAIGYIGITDVRGPILFQGLVKSGFKILLLSPRNPASTNISLMTQTGCSKLLYASELSPLVDPMRASSLSLHAEAIPLLEDMMASAPKHYPYQKLFEDARDEPAAVLHSSGSTRLPKPIIMTHGSFAVLDNEHNLPEVTGRKRRDWTMWSFEGGGRLFTVFPFFHLGGFLMFTVAAIFGKTTIVYAPPFLVPDGALIMDMMLQQKLKALLLPPSLVEQLVNEPQGMELVKKLDFVAYSGAPLSSAIGNRLSKIIDVFSPYGATETYPQPELATSPEDWEWHEFSPHCKHEMQLFDPEEGTYELVIMSGENSRDTAAVYHNIPDSRGQFHTKDLFVRNAEKPNLFKYYGRKDDIITLSNGEKFNPIPFELNLQGDSLIKGALVIGNGRSQPVLLLEFKSPNQPSPKDLWPLIENSNTLVPGQGRIHRGMIILGSPDRPFARTGKGTIIRRLTEDAYRPEVEKLYADMHNSSVYDLQADAQTLSYDRATISKFLRSTLMAGFPVGISIDEDQDFYAVGLDSIQTTILVSSLKRNLQGHTTASCDWITPRTIFTNPTIKALCELFYKFLNEGTIPKHNDENEDVVPKYLAALTRTSKTTATRELRTLTKVAVVGSTGFLGSELIECLLMDSSISRIYCLNRSKDAKERTLIQLNSERFTPLLHKLEYLTVELGKPRLGLSEDDHSRLAAELDAIVFNAWRLDFNLTIHSFHPFLHALVEVINLSATSARSPRILFISSLSSVGALARTSTVPEALVDDPAAAAPMGYARSKLAAERILAVACRRYGIPVSVVRVCQLVGASAGSDGSWLSAVVTTSQTLNLIPSHVAAVDWVRVSDAAKMLHDFLKAPGGEGEALFYHITHPKQQPWDIVVGALRKRLNGASVVPLREWISRLSEFENPSRDESPAVVMLDFFEFLAEGAEKSTYDTQRASGASSVSMTAIDRKFVRTWLGE</sequence>
<dbReference type="SUPFAM" id="SSF47336">
    <property type="entry name" value="ACP-like"/>
    <property type="match status" value="1"/>
</dbReference>
<keyword evidence="8" id="KW-1185">Reference proteome</keyword>
<evidence type="ECO:0000313" key="7">
    <source>
        <dbReference type="EMBL" id="RWA12652.1"/>
    </source>
</evidence>
<feature type="domain" description="Carrier" evidence="5">
    <location>
        <begin position="575"/>
        <end position="631"/>
    </location>
</feature>
<dbReference type="SUPFAM" id="SSF51735">
    <property type="entry name" value="NAD(P)-binding Rossmann-fold domains"/>
    <property type="match status" value="1"/>
</dbReference>
<dbReference type="EMBL" id="RYZI01000045">
    <property type="protein sequence ID" value="RWA12652.1"/>
    <property type="molecule type" value="Genomic_DNA"/>
</dbReference>
<evidence type="ECO:0000259" key="6">
    <source>
        <dbReference type="Pfam" id="PF07993"/>
    </source>
</evidence>
<dbReference type="PANTHER" id="PTHR43439:SF2">
    <property type="entry name" value="ENZYME, PUTATIVE (JCVI)-RELATED"/>
    <property type="match status" value="1"/>
</dbReference>
<accession>A0A439DE23</accession>
<organism evidence="7 8">
    <name type="scientific">Xylaria grammica</name>
    <dbReference type="NCBI Taxonomy" id="363999"/>
    <lineage>
        <taxon>Eukaryota</taxon>
        <taxon>Fungi</taxon>
        <taxon>Dikarya</taxon>
        <taxon>Ascomycota</taxon>
        <taxon>Pezizomycotina</taxon>
        <taxon>Sordariomycetes</taxon>
        <taxon>Xylariomycetidae</taxon>
        <taxon>Xylariales</taxon>
        <taxon>Xylariaceae</taxon>
        <taxon>Xylaria</taxon>
    </lineage>
</organism>
<evidence type="ECO:0000256" key="2">
    <source>
        <dbReference type="ARBA" id="ARBA00022553"/>
    </source>
</evidence>
<dbReference type="InterPro" id="IPR036736">
    <property type="entry name" value="ACP-like_sf"/>
</dbReference>
<name>A0A439DE23_9PEZI</name>
<dbReference type="Pfam" id="PF23562">
    <property type="entry name" value="AMP-binding_C_3"/>
    <property type="match status" value="1"/>
</dbReference>
<evidence type="ECO:0000259" key="4">
    <source>
        <dbReference type="Pfam" id="PF00501"/>
    </source>
</evidence>
<dbReference type="Proteomes" id="UP000286045">
    <property type="component" value="Unassembled WGS sequence"/>
</dbReference>
<dbReference type="Gene3D" id="3.40.50.12780">
    <property type="entry name" value="N-terminal domain of ligase-like"/>
    <property type="match status" value="1"/>
</dbReference>
<evidence type="ECO:0000256" key="3">
    <source>
        <dbReference type="SAM" id="Phobius"/>
    </source>
</evidence>
<reference evidence="7 8" key="1">
    <citation type="submission" date="2018-12" db="EMBL/GenBank/DDBJ databases">
        <title>Draft genome sequence of Xylaria grammica IHI A82.</title>
        <authorList>
            <person name="Buettner E."/>
            <person name="Kellner H."/>
        </authorList>
    </citation>
    <scope>NUCLEOTIDE SEQUENCE [LARGE SCALE GENOMIC DNA]</scope>
    <source>
        <strain evidence="7 8">IHI A82</strain>
    </source>
</reference>
<dbReference type="InterPro" id="IPR000873">
    <property type="entry name" value="AMP-dep_synth/lig_dom"/>
</dbReference>
<comment type="caution">
    <text evidence="7">The sequence shown here is derived from an EMBL/GenBank/DDBJ whole genome shotgun (WGS) entry which is preliminary data.</text>
</comment>
<protein>
    <recommendedName>
        <fullName evidence="9">Carrier domain-containing protein</fullName>
    </recommendedName>
</protein>
<dbReference type="Pfam" id="PF07993">
    <property type="entry name" value="NAD_binding_4"/>
    <property type="match status" value="1"/>
</dbReference>
<dbReference type="Pfam" id="PF00550">
    <property type="entry name" value="PP-binding"/>
    <property type="match status" value="1"/>
</dbReference>
<dbReference type="PANTHER" id="PTHR43439">
    <property type="entry name" value="PHENYLACETATE-COENZYME A LIGASE"/>
    <property type="match status" value="1"/>
</dbReference>
<evidence type="ECO:0000259" key="5">
    <source>
        <dbReference type="Pfam" id="PF00550"/>
    </source>
</evidence>
<gene>
    <name evidence="7" type="ORF">EKO27_g2467</name>
</gene>
<evidence type="ECO:0000256" key="1">
    <source>
        <dbReference type="ARBA" id="ARBA00022450"/>
    </source>
</evidence>
<dbReference type="SUPFAM" id="SSF56801">
    <property type="entry name" value="Acetyl-CoA synthetase-like"/>
    <property type="match status" value="1"/>
</dbReference>
<keyword evidence="2" id="KW-0597">Phosphoprotein</keyword>
<dbReference type="AlphaFoldDB" id="A0A439DE23"/>